<comment type="caution">
    <text evidence="3">The sequence shown here is derived from an EMBL/GenBank/DDBJ whole genome shotgun (WGS) entry which is preliminary data.</text>
</comment>
<proteinExistence type="predicted"/>
<keyword evidence="1" id="KW-0472">Membrane</keyword>
<dbReference type="EMBL" id="JADOUF010000001">
    <property type="protein sequence ID" value="MBG6141062.1"/>
    <property type="molecule type" value="Genomic_DNA"/>
</dbReference>
<evidence type="ECO:0000256" key="1">
    <source>
        <dbReference type="SAM" id="Phobius"/>
    </source>
</evidence>
<evidence type="ECO:0000256" key="2">
    <source>
        <dbReference type="SAM" id="SignalP"/>
    </source>
</evidence>
<name>A0A8J7KZH8_9ACTN</name>
<dbReference type="RefSeq" id="WP_197007540.1">
    <property type="nucleotide sequence ID" value="NZ_BONS01000019.1"/>
</dbReference>
<keyword evidence="2" id="KW-0732">Signal</keyword>
<evidence type="ECO:0000313" key="3">
    <source>
        <dbReference type="EMBL" id="MBG6141062.1"/>
    </source>
</evidence>
<organism evidence="3 4">
    <name type="scientific">Longispora fulva</name>
    <dbReference type="NCBI Taxonomy" id="619741"/>
    <lineage>
        <taxon>Bacteria</taxon>
        <taxon>Bacillati</taxon>
        <taxon>Actinomycetota</taxon>
        <taxon>Actinomycetes</taxon>
        <taxon>Micromonosporales</taxon>
        <taxon>Micromonosporaceae</taxon>
        <taxon>Longispora</taxon>
    </lineage>
</organism>
<dbReference type="Proteomes" id="UP000622552">
    <property type="component" value="Unassembled WGS sequence"/>
</dbReference>
<dbReference type="AlphaFoldDB" id="A0A8J7KZH8"/>
<evidence type="ECO:0000313" key="4">
    <source>
        <dbReference type="Proteomes" id="UP000622552"/>
    </source>
</evidence>
<keyword evidence="4" id="KW-1185">Reference proteome</keyword>
<evidence type="ECO:0008006" key="5">
    <source>
        <dbReference type="Google" id="ProtNLM"/>
    </source>
</evidence>
<protein>
    <recommendedName>
        <fullName evidence="5">LPXTG-motif cell wall-anchored protein</fullName>
    </recommendedName>
</protein>
<feature type="chain" id="PRO_5038886294" description="LPXTG-motif cell wall-anchored protein" evidence="2">
    <location>
        <begin position="27"/>
        <end position="506"/>
    </location>
</feature>
<reference evidence="3" key="1">
    <citation type="submission" date="2020-11" db="EMBL/GenBank/DDBJ databases">
        <title>Sequencing the genomes of 1000 actinobacteria strains.</title>
        <authorList>
            <person name="Klenk H.-P."/>
        </authorList>
    </citation>
    <scope>NUCLEOTIDE SEQUENCE</scope>
    <source>
        <strain evidence="3">DSM 45356</strain>
    </source>
</reference>
<feature type="signal peptide" evidence="2">
    <location>
        <begin position="1"/>
        <end position="26"/>
    </location>
</feature>
<keyword evidence="1" id="KW-1133">Transmembrane helix</keyword>
<gene>
    <name evidence="3" type="ORF">IW245_007256</name>
</gene>
<accession>A0A8J7KZH8</accession>
<sequence length="506" mass="51656">MKRTLRRLGAVAGAALVGLTATFALASPASAHDSSVTPTTECDRATGEWIVTWTVGNDFKTEGTISAVKATPTDVTFDKLVIPVPTGNANGYVSGTQRVPGDTKKATLSLTVTWPDGYHVSFPGGTKKNPHALPTVTFKDVCKKKPVPPTCLKASRAHFSHTFDGPKGLATVSLKGDLPLCDGEKQPFTLVSFVSPGDSPDDASFVFDVDSKLIDPTHKTISLAVKVPACNVEVLLISATLDTAPDLTVASAQGNDTKVSVPLAKKGGTDKDKLPYLLDHYSGPAVDCAAVPTVNALPACDGSVGLTLMNGESATLDATFVVTAAGGFSETVTLKAGEVKVVTIPAAKATGIVAGVKSSDGKSTKELFKGDWTAPKNCAAPTVAGTSDCKNLTVTVTNPVGGLPSVTATIEYGDKKSEVVKLAAGEKKDVVIAGTAGLTATVTIDEKVTNVAYAPDASCTATKPGGGDLPVTGASIGIAAGVAAALLAVGGFLFVAARRRRTTFTA</sequence>
<keyword evidence="1" id="KW-0812">Transmembrane</keyword>
<feature type="transmembrane region" description="Helical" evidence="1">
    <location>
        <begin position="476"/>
        <end position="497"/>
    </location>
</feature>